<feature type="domain" description="Putative auto-transporter adhesin head GIN" evidence="3">
    <location>
        <begin position="37"/>
        <end position="219"/>
    </location>
</feature>
<dbReference type="PROSITE" id="PS51257">
    <property type="entry name" value="PROKAR_LIPOPROTEIN"/>
    <property type="match status" value="1"/>
</dbReference>
<keyword evidence="5" id="KW-1185">Reference proteome</keyword>
<evidence type="ECO:0000313" key="5">
    <source>
        <dbReference type="Proteomes" id="UP000192393"/>
    </source>
</evidence>
<dbReference type="InterPro" id="IPR021255">
    <property type="entry name" value="DUF2807"/>
</dbReference>
<name>A0A1W1Z2U6_9FLAO</name>
<proteinExistence type="predicted"/>
<dbReference type="EMBL" id="FWXS01000002">
    <property type="protein sequence ID" value="SMC42632.1"/>
    <property type="molecule type" value="Genomic_DNA"/>
</dbReference>
<organism evidence="4 5">
    <name type="scientific">Moheibacter sediminis</name>
    <dbReference type="NCBI Taxonomy" id="1434700"/>
    <lineage>
        <taxon>Bacteria</taxon>
        <taxon>Pseudomonadati</taxon>
        <taxon>Bacteroidota</taxon>
        <taxon>Flavobacteriia</taxon>
        <taxon>Flavobacteriales</taxon>
        <taxon>Weeksellaceae</taxon>
        <taxon>Moheibacter</taxon>
    </lineage>
</organism>
<accession>A0A1W1Z2U6</accession>
<evidence type="ECO:0000259" key="3">
    <source>
        <dbReference type="Pfam" id="PF10988"/>
    </source>
</evidence>
<protein>
    <submittedName>
        <fullName evidence="4">Putative auto-transporter adhesin, head GIN domain</fullName>
    </submittedName>
</protein>
<evidence type="ECO:0000313" key="4">
    <source>
        <dbReference type="EMBL" id="SMC42632.1"/>
    </source>
</evidence>
<gene>
    <name evidence="4" type="ORF">SAMN06296427_102140</name>
</gene>
<dbReference type="Pfam" id="PF10988">
    <property type="entry name" value="DUF2807"/>
    <property type="match status" value="1"/>
</dbReference>
<reference evidence="4 5" key="1">
    <citation type="submission" date="2017-04" db="EMBL/GenBank/DDBJ databases">
        <authorList>
            <person name="Afonso C.L."/>
            <person name="Miller P.J."/>
            <person name="Scott M.A."/>
            <person name="Spackman E."/>
            <person name="Goraichik I."/>
            <person name="Dimitrov K.M."/>
            <person name="Suarez D.L."/>
            <person name="Swayne D.E."/>
        </authorList>
    </citation>
    <scope>NUCLEOTIDE SEQUENCE [LARGE SCALE GENOMIC DNA]</scope>
    <source>
        <strain evidence="4 5">CGMCC 1.12708</strain>
    </source>
</reference>
<dbReference type="STRING" id="1434700.SAMN06296427_102140"/>
<sequence>MKKLFLTLSAAILLVSCGSGLEGEGAATAKKEFAVEQFTSIEANCNCDITIIPSATSKVVVESHQNLIDNLELSSKRGNLVINEKSNVGEYSLYNVNIYSLAALNEIELNNQARMKISGTLKAEKFKIEANDQSMIEQAYVDFKEFELDISNQTNVNITGTAINLEVSTSDQSIGNLSELQTVEIDFSAKNQSSLSLWVMKDLSGEASDNAQVTYKGDPNKDTKETGQATINKK</sequence>
<dbReference type="Gene3D" id="2.160.20.120">
    <property type="match status" value="1"/>
</dbReference>
<dbReference type="Proteomes" id="UP000192393">
    <property type="component" value="Unassembled WGS sequence"/>
</dbReference>
<feature type="chain" id="PRO_5013229838" evidence="2">
    <location>
        <begin position="22"/>
        <end position="234"/>
    </location>
</feature>
<dbReference type="OrthoDB" id="1433047at2"/>
<feature type="signal peptide" evidence="2">
    <location>
        <begin position="1"/>
        <end position="21"/>
    </location>
</feature>
<dbReference type="AlphaFoldDB" id="A0A1W1Z2U6"/>
<evidence type="ECO:0000256" key="1">
    <source>
        <dbReference type="SAM" id="MobiDB-lite"/>
    </source>
</evidence>
<feature type="region of interest" description="Disordered" evidence="1">
    <location>
        <begin position="209"/>
        <end position="234"/>
    </location>
</feature>
<keyword evidence="2" id="KW-0732">Signal</keyword>
<evidence type="ECO:0000256" key="2">
    <source>
        <dbReference type="SAM" id="SignalP"/>
    </source>
</evidence>
<dbReference type="RefSeq" id="WP_084016251.1">
    <property type="nucleotide sequence ID" value="NZ_FWXS01000002.1"/>
</dbReference>